<evidence type="ECO:0000259" key="10">
    <source>
        <dbReference type="Pfam" id="PF00535"/>
    </source>
</evidence>
<feature type="transmembrane region" description="Helical" evidence="9">
    <location>
        <begin position="231"/>
        <end position="253"/>
    </location>
</feature>
<dbReference type="GO" id="GO:0099621">
    <property type="term" value="F:undecaprenyl-phosphate 4-deoxy-4-formamido-L-arabinose transferase activity"/>
    <property type="evidence" value="ECO:0007669"/>
    <property type="project" value="TreeGrafter"/>
</dbReference>
<protein>
    <submittedName>
        <fullName evidence="11">Glycosyltransferase</fullName>
    </submittedName>
</protein>
<name>A0A7M2YWJ1_9ACTN</name>
<evidence type="ECO:0000256" key="8">
    <source>
        <dbReference type="ARBA" id="ARBA00023136"/>
    </source>
</evidence>
<reference evidence="12" key="2">
    <citation type="journal article" date="2019" name="MicrobiologyOpen">
        <title>High-quality draft genome sequence of Gaiella occulta isolated from a 150 meter deep mineral water borehole and comparison with the genome sequences of other deep-branching lineages of the phylum Actinobacteria.</title>
        <authorList>
            <person name="Severino R."/>
            <person name="Froufe H.J.C."/>
            <person name="Barroso C."/>
            <person name="Albuquerque L."/>
            <person name="Lobo-da-Cunha A."/>
            <person name="da Costa M.S."/>
            <person name="Egas C."/>
        </authorList>
    </citation>
    <scope>NUCLEOTIDE SEQUENCE [LARGE SCALE GENOMIC DNA]</scope>
    <source>
        <strain evidence="12">F2-233</strain>
    </source>
</reference>
<evidence type="ECO:0000256" key="6">
    <source>
        <dbReference type="ARBA" id="ARBA00022985"/>
    </source>
</evidence>
<dbReference type="InterPro" id="IPR001173">
    <property type="entry name" value="Glyco_trans_2-like"/>
</dbReference>
<sequence length="312" mass="34700">MISVVVPVHDEERSAALLYQELVAALQPDGRPWEAVFVDDGSSDGTFDALTRLHAAHDNVRVVRLRRNFGKAAALDAGFSEASGDVVVTIDGDLQDDPSEIPRLLAKLDEGYDLVSGWKTKRCDPLSRRIPSKIFNTVAGRVSGLRLHDMNCGLKAYRAEVLRGMRLYGELHRYVPILAHYRGYRIAELPVNHRPREHGRSNYGVERYVRGFLDLLTVTFMGRYRHRPLHLFGGLGLLSSLIGFVILVYLTAIKLGGSAIGQRPLLTLGVLLLVVGIQLLSLGLISELITSHHEERVGDGERAERLIDEVLR</sequence>
<comment type="similarity">
    <text evidence="1">Belongs to the glycosyltransferase 2 family.</text>
</comment>
<dbReference type="InterPro" id="IPR029044">
    <property type="entry name" value="Nucleotide-diphossugar_trans"/>
</dbReference>
<dbReference type="SUPFAM" id="SSF53448">
    <property type="entry name" value="Nucleotide-diphospho-sugar transferases"/>
    <property type="match status" value="1"/>
</dbReference>
<gene>
    <name evidence="11" type="ORF">Gocc_2197</name>
</gene>
<evidence type="ECO:0000313" key="12">
    <source>
        <dbReference type="Proteomes" id="UP000254134"/>
    </source>
</evidence>
<accession>A0A7M2YWJ1</accession>
<dbReference type="PANTHER" id="PTHR48090:SF3">
    <property type="entry name" value="UNDECAPRENYL-PHOSPHATE 4-DEOXY-4-FORMAMIDO-L-ARABINOSE TRANSFERASE"/>
    <property type="match status" value="1"/>
</dbReference>
<evidence type="ECO:0000256" key="7">
    <source>
        <dbReference type="ARBA" id="ARBA00022989"/>
    </source>
</evidence>
<keyword evidence="6" id="KW-0448">Lipopolysaccharide biosynthesis</keyword>
<dbReference type="InterPro" id="IPR050256">
    <property type="entry name" value="Glycosyltransferase_2"/>
</dbReference>
<comment type="caution">
    <text evidence="11">The sequence shown here is derived from an EMBL/GenBank/DDBJ whole genome shotgun (WGS) entry which is preliminary data.</text>
</comment>
<feature type="transmembrane region" description="Helical" evidence="9">
    <location>
        <begin position="265"/>
        <end position="286"/>
    </location>
</feature>
<organism evidence="11 12">
    <name type="scientific">Gaiella occulta</name>
    <dbReference type="NCBI Taxonomy" id="1002870"/>
    <lineage>
        <taxon>Bacteria</taxon>
        <taxon>Bacillati</taxon>
        <taxon>Actinomycetota</taxon>
        <taxon>Thermoleophilia</taxon>
        <taxon>Gaiellales</taxon>
        <taxon>Gaiellaceae</taxon>
        <taxon>Gaiella</taxon>
    </lineage>
</organism>
<dbReference type="EMBL" id="QQZY01000005">
    <property type="protein sequence ID" value="RDI74100.1"/>
    <property type="molecule type" value="Genomic_DNA"/>
</dbReference>
<keyword evidence="2" id="KW-1003">Cell membrane</keyword>
<dbReference type="Gene3D" id="3.90.550.10">
    <property type="entry name" value="Spore Coat Polysaccharide Biosynthesis Protein SpsA, Chain A"/>
    <property type="match status" value="1"/>
</dbReference>
<dbReference type="RefSeq" id="WP_220150579.1">
    <property type="nucleotide sequence ID" value="NZ_QQZY01000005.1"/>
</dbReference>
<dbReference type="GO" id="GO:0005886">
    <property type="term" value="C:plasma membrane"/>
    <property type="evidence" value="ECO:0007669"/>
    <property type="project" value="TreeGrafter"/>
</dbReference>
<evidence type="ECO:0000256" key="4">
    <source>
        <dbReference type="ARBA" id="ARBA00022679"/>
    </source>
</evidence>
<reference evidence="11 12" key="1">
    <citation type="submission" date="2018-07" db="EMBL/GenBank/DDBJ databases">
        <title>High-quality-draft genome sequence of Gaiella occulta.</title>
        <authorList>
            <person name="Severino R."/>
            <person name="Froufe H.J.C."/>
            <person name="Rainey F.A."/>
            <person name="Barroso C."/>
            <person name="Albuquerque L."/>
            <person name="Lobo-Da-Cunha A."/>
            <person name="Da Costa M.S."/>
            <person name="Egas C."/>
        </authorList>
    </citation>
    <scope>NUCLEOTIDE SEQUENCE [LARGE SCALE GENOMIC DNA]</scope>
    <source>
        <strain evidence="11 12">F2-233</strain>
    </source>
</reference>
<proteinExistence type="inferred from homology"/>
<evidence type="ECO:0000313" key="11">
    <source>
        <dbReference type="EMBL" id="RDI74100.1"/>
    </source>
</evidence>
<keyword evidence="4 11" id="KW-0808">Transferase</keyword>
<dbReference type="Pfam" id="PF00535">
    <property type="entry name" value="Glycos_transf_2"/>
    <property type="match status" value="1"/>
</dbReference>
<evidence type="ECO:0000256" key="9">
    <source>
        <dbReference type="SAM" id="Phobius"/>
    </source>
</evidence>
<dbReference type="AlphaFoldDB" id="A0A7M2YWJ1"/>
<evidence type="ECO:0000256" key="2">
    <source>
        <dbReference type="ARBA" id="ARBA00022475"/>
    </source>
</evidence>
<dbReference type="PANTHER" id="PTHR48090">
    <property type="entry name" value="UNDECAPRENYL-PHOSPHATE 4-DEOXY-4-FORMAMIDO-L-ARABINOSE TRANSFERASE-RELATED"/>
    <property type="match status" value="1"/>
</dbReference>
<dbReference type="CDD" id="cd04187">
    <property type="entry name" value="DPM1_like_bac"/>
    <property type="match status" value="1"/>
</dbReference>
<evidence type="ECO:0000256" key="1">
    <source>
        <dbReference type="ARBA" id="ARBA00006739"/>
    </source>
</evidence>
<keyword evidence="7 9" id="KW-1133">Transmembrane helix</keyword>
<keyword evidence="8 9" id="KW-0472">Membrane</keyword>
<dbReference type="Proteomes" id="UP000254134">
    <property type="component" value="Unassembled WGS sequence"/>
</dbReference>
<keyword evidence="12" id="KW-1185">Reference proteome</keyword>
<evidence type="ECO:0000256" key="3">
    <source>
        <dbReference type="ARBA" id="ARBA00022676"/>
    </source>
</evidence>
<evidence type="ECO:0000256" key="5">
    <source>
        <dbReference type="ARBA" id="ARBA00022692"/>
    </source>
</evidence>
<feature type="domain" description="Glycosyltransferase 2-like" evidence="10">
    <location>
        <begin position="3"/>
        <end position="163"/>
    </location>
</feature>
<keyword evidence="3" id="KW-0328">Glycosyltransferase</keyword>
<keyword evidence="5 9" id="KW-0812">Transmembrane</keyword>
<dbReference type="GO" id="GO:0009103">
    <property type="term" value="P:lipopolysaccharide biosynthetic process"/>
    <property type="evidence" value="ECO:0007669"/>
    <property type="project" value="UniProtKB-KW"/>
</dbReference>